<reference evidence="3 4" key="1">
    <citation type="submission" date="2018-01" db="EMBL/GenBank/DDBJ databases">
        <title>Halomonas endophytica sp. nov., isolated from storage liquid in the stems of Populus euphratica.</title>
        <authorList>
            <person name="Chen C."/>
        </authorList>
    </citation>
    <scope>NUCLEOTIDE SEQUENCE [LARGE SCALE GENOMIC DNA]</scope>
    <source>
        <strain evidence="3 4">BZ-SZ-XJ27</strain>
    </source>
</reference>
<feature type="transmembrane region" description="Helical" evidence="1">
    <location>
        <begin position="128"/>
        <end position="146"/>
    </location>
</feature>
<feature type="transmembrane region" description="Helical" evidence="1">
    <location>
        <begin position="12"/>
        <end position="31"/>
    </location>
</feature>
<feature type="transmembrane region" description="Helical" evidence="1">
    <location>
        <begin position="63"/>
        <end position="84"/>
    </location>
</feature>
<dbReference type="Proteomes" id="UP000235547">
    <property type="component" value="Unassembled WGS sequence"/>
</dbReference>
<feature type="transmembrane region" description="Helical" evidence="1">
    <location>
        <begin position="96"/>
        <end position="121"/>
    </location>
</feature>
<dbReference type="InterPro" id="IPR043128">
    <property type="entry name" value="Rev_trsase/Diguanyl_cyclase"/>
</dbReference>
<keyword evidence="1" id="KW-0472">Membrane</keyword>
<dbReference type="EMBL" id="PNRG01000029">
    <property type="protein sequence ID" value="PMR79207.1"/>
    <property type="molecule type" value="Genomic_DNA"/>
</dbReference>
<dbReference type="OrthoDB" id="6181977at2"/>
<keyword evidence="1" id="KW-1133">Transmembrane helix</keyword>
<dbReference type="SUPFAM" id="SSF55073">
    <property type="entry name" value="Nucleotide cyclase"/>
    <property type="match status" value="1"/>
</dbReference>
<keyword evidence="4" id="KW-1185">Reference proteome</keyword>
<feature type="domain" description="GGDEF" evidence="2">
    <location>
        <begin position="189"/>
        <end position="308"/>
    </location>
</feature>
<comment type="caution">
    <text evidence="3">The sequence shown here is derived from an EMBL/GenBank/DDBJ whole genome shotgun (WGS) entry which is preliminary data.</text>
</comment>
<keyword evidence="1" id="KW-0812">Transmembrane</keyword>
<evidence type="ECO:0000313" key="3">
    <source>
        <dbReference type="EMBL" id="PMR79207.1"/>
    </source>
</evidence>
<dbReference type="AlphaFoldDB" id="A0A2N7UFJ5"/>
<accession>A0A2N7UFJ5</accession>
<organism evidence="3 4">
    <name type="scientific">Halomonas urumqiensis</name>
    <dbReference type="NCBI Taxonomy" id="1684789"/>
    <lineage>
        <taxon>Bacteria</taxon>
        <taxon>Pseudomonadati</taxon>
        <taxon>Pseudomonadota</taxon>
        <taxon>Gammaproteobacteria</taxon>
        <taxon>Oceanospirillales</taxon>
        <taxon>Halomonadaceae</taxon>
        <taxon>Halomonas</taxon>
    </lineage>
</organism>
<feature type="transmembrane region" description="Helical" evidence="1">
    <location>
        <begin position="37"/>
        <end position="56"/>
    </location>
</feature>
<evidence type="ECO:0000256" key="1">
    <source>
        <dbReference type="SAM" id="Phobius"/>
    </source>
</evidence>
<dbReference type="Gene3D" id="3.30.70.270">
    <property type="match status" value="1"/>
</dbReference>
<name>A0A2N7UFJ5_9GAMM</name>
<dbReference type="RefSeq" id="WP_102588760.1">
    <property type="nucleotide sequence ID" value="NZ_BNAE01000001.1"/>
</dbReference>
<proteinExistence type="predicted"/>
<dbReference type="InterPro" id="IPR000160">
    <property type="entry name" value="GGDEF_dom"/>
</dbReference>
<gene>
    <name evidence="3" type="ORF">C1H70_12980</name>
</gene>
<sequence>MHEPRQASLHALIYASGGMLLFGMAMWLYLMGDYARILLPALLAPLMLVAALLRLGQEDTARLSAYLVLICGYLLIAVELPYHSELAPLWLGLPPVLTLVLLPLGPAMLLNATLIPIWLVLGDHLVSLDLTLAYLGLVIAAALAPWELLHQQALLQATDPVDAECQALRREPLQDRMQSECDRAELLGQTLAVLLIHLPQLEMAEEQFGTRARKALLAALCNAVEAHSRDHDLLGRENIADFWLVLPDTTENGALLVRQRIEQALHRMILLDTGQVQTRMRICHLRPQEPPEHFSRRLQANTQRLADA</sequence>
<evidence type="ECO:0000313" key="4">
    <source>
        <dbReference type="Proteomes" id="UP000235547"/>
    </source>
</evidence>
<dbReference type="PROSITE" id="PS50887">
    <property type="entry name" value="GGDEF"/>
    <property type="match status" value="1"/>
</dbReference>
<evidence type="ECO:0000259" key="2">
    <source>
        <dbReference type="PROSITE" id="PS50887"/>
    </source>
</evidence>
<protein>
    <submittedName>
        <fullName evidence="3">Diguanylate cyclase</fullName>
    </submittedName>
</protein>
<dbReference type="InterPro" id="IPR029787">
    <property type="entry name" value="Nucleotide_cyclase"/>
</dbReference>
<dbReference type="Pfam" id="PF00990">
    <property type="entry name" value="GGDEF"/>
    <property type="match status" value="1"/>
</dbReference>